<reference evidence="2" key="1">
    <citation type="submission" date="2021-01" db="EMBL/GenBank/DDBJ databases">
        <authorList>
            <consortium name="Genoscope - CEA"/>
            <person name="William W."/>
        </authorList>
    </citation>
    <scope>NUCLEOTIDE SEQUENCE</scope>
</reference>
<evidence type="ECO:0008006" key="4">
    <source>
        <dbReference type="Google" id="ProtNLM"/>
    </source>
</evidence>
<protein>
    <recommendedName>
        <fullName evidence="4">Kelch motif family protein</fullName>
    </recommendedName>
</protein>
<name>A0A8S1KAR6_PARPR</name>
<accession>A0A8S1KAR6</accession>
<dbReference type="Proteomes" id="UP000688137">
    <property type="component" value="Unassembled WGS sequence"/>
</dbReference>
<dbReference type="AlphaFoldDB" id="A0A8S1KAR6"/>
<dbReference type="PANTHER" id="PTHR23244">
    <property type="entry name" value="KELCH REPEAT DOMAIN"/>
    <property type="match status" value="1"/>
</dbReference>
<evidence type="ECO:0000313" key="3">
    <source>
        <dbReference type="Proteomes" id="UP000688137"/>
    </source>
</evidence>
<dbReference type="OMA" id="DISMHFN"/>
<dbReference type="Pfam" id="PF24681">
    <property type="entry name" value="Kelch_KLHDC2_KLHL20_DRC7"/>
    <property type="match status" value="2"/>
</dbReference>
<feature type="coiled-coil region" evidence="1">
    <location>
        <begin position="490"/>
        <end position="517"/>
    </location>
</feature>
<sequence>MNQDLKRTDLNYSPYFEQVSLNKLKRNDYHSLQRIRDNSVRKNKLLLPSIENSTLEDISMHFNKCVTSSKSPEKQSDKLQVNKFQLEFIQQSFLELEQTKMSITMRDMSNMRNKFNCHQRIIANKEQYTVRNLERQMGSNLEDYSNLMYLQQMPPQTKNKPETNIAFFEEALNAYSYAIPSRRESAQIAVIRDKVYVFGGMSGAGLSSDLWSYDIKKQEWQLHQSDINLKITNHSMIAWKHMLIIFGGSGYYDHKMKIRQVYSTLAYFNTQTNQWSITLESIEPRREHKAVLYLGKYMIITGGIDSGEQLLNDTLMYSLDSRRWLGSKIYFDEGIAQHAICEAFDFKRNVDTIYLFGGKTKSLGSFPLMRLVFSGQAPQSWERVQGTGVAPQGRYNHTMESLNDNLILIGGRSQTIQEYQNEIVIFNLILNQWIQVKRQGLMTKRWSHCSCVFASNIFCFGGIGEVTYLPPVVFSIETDQFKIKNKMVIIKRLSTIAEDMKKQNEEYKQIKRTCRLEKFRKAQKLYEKVTTFLPLPKMKTPKMRYDIWMQFVRKILHSLNLIF</sequence>
<organism evidence="2 3">
    <name type="scientific">Paramecium primaurelia</name>
    <dbReference type="NCBI Taxonomy" id="5886"/>
    <lineage>
        <taxon>Eukaryota</taxon>
        <taxon>Sar</taxon>
        <taxon>Alveolata</taxon>
        <taxon>Ciliophora</taxon>
        <taxon>Intramacronucleata</taxon>
        <taxon>Oligohymenophorea</taxon>
        <taxon>Peniculida</taxon>
        <taxon>Parameciidae</taxon>
        <taxon>Paramecium</taxon>
    </lineage>
</organism>
<evidence type="ECO:0000313" key="2">
    <source>
        <dbReference type="EMBL" id="CAD8050735.1"/>
    </source>
</evidence>
<keyword evidence="1" id="KW-0175">Coiled coil</keyword>
<keyword evidence="3" id="KW-1185">Reference proteome</keyword>
<evidence type="ECO:0000256" key="1">
    <source>
        <dbReference type="SAM" id="Coils"/>
    </source>
</evidence>
<gene>
    <name evidence="2" type="ORF">PPRIM_AZ9-3.1.T0170206</name>
</gene>
<dbReference type="EMBL" id="CAJJDM010000012">
    <property type="protein sequence ID" value="CAD8050735.1"/>
    <property type="molecule type" value="Genomic_DNA"/>
</dbReference>
<comment type="caution">
    <text evidence="2">The sequence shown here is derived from an EMBL/GenBank/DDBJ whole genome shotgun (WGS) entry which is preliminary data.</text>
</comment>
<proteinExistence type="predicted"/>
<dbReference type="PANTHER" id="PTHR23244:SF471">
    <property type="entry name" value="GUANINE NUCLEOTIDE-BINDING PROTEIN SUBUNIT BETA 1-RELATED"/>
    <property type="match status" value="1"/>
</dbReference>